<accession>A0A5C2SA58</accession>
<dbReference type="Gene3D" id="2.60.120.330">
    <property type="entry name" value="B-lactam Antibiotic, Isopenicillin N Synthase, Chain"/>
    <property type="match status" value="1"/>
</dbReference>
<evidence type="ECO:0000259" key="2">
    <source>
        <dbReference type="Pfam" id="PF14226"/>
    </source>
</evidence>
<keyword evidence="4" id="KW-1185">Reference proteome</keyword>
<gene>
    <name evidence="3" type="ORF">L227DRAFT_91000</name>
</gene>
<sequence length="366" mass="41736">MKVSSLSHYVPAPSAKEELNWAELPVIDLSKAATPEARAELMPIVRDAMHTYGFMYIINHGLSPAQNQRIFDIADVPFSQVPEEKKKLYESKTRETGMFRGYKPRKYFQIDNGVQDSFEHYNIHHTVNDGRDHPASLLPFLPEIREFNEYNHFHILYPILQLLALGLELPESTFTDIHPFDDSAALTWTRFTKYYPYESEEDAKAASDVWFKGHTDITTVSILWSQPVAALQLKDLEGNWRWVKHMENALVVNIGESMEMLSGGFYKAAIHRVVQPPASQRGYVRLGVFYFVLAENNVKLVPLADSPVLKRMGVVRPSAEENAPTEKEWLNARVSVYGQPDSKSAKQENGDAVEEVVKGFFTTHYN</sequence>
<evidence type="ECO:0000313" key="4">
    <source>
        <dbReference type="Proteomes" id="UP000313359"/>
    </source>
</evidence>
<organism evidence="3 4">
    <name type="scientific">Lentinus tigrinus ALCF2SS1-6</name>
    <dbReference type="NCBI Taxonomy" id="1328759"/>
    <lineage>
        <taxon>Eukaryota</taxon>
        <taxon>Fungi</taxon>
        <taxon>Dikarya</taxon>
        <taxon>Basidiomycota</taxon>
        <taxon>Agaricomycotina</taxon>
        <taxon>Agaricomycetes</taxon>
        <taxon>Polyporales</taxon>
        <taxon>Polyporaceae</taxon>
        <taxon>Lentinus</taxon>
    </lineage>
</organism>
<dbReference type="Pfam" id="PF14226">
    <property type="entry name" value="DIOX_N"/>
    <property type="match status" value="1"/>
</dbReference>
<dbReference type="InterPro" id="IPR044861">
    <property type="entry name" value="IPNS-like_FE2OG_OXY"/>
</dbReference>
<dbReference type="PANTHER" id="PTHR47990">
    <property type="entry name" value="2-OXOGLUTARATE (2OG) AND FE(II)-DEPENDENT OXYGENASE SUPERFAMILY PROTEIN-RELATED"/>
    <property type="match status" value="1"/>
</dbReference>
<evidence type="ECO:0000259" key="1">
    <source>
        <dbReference type="Pfam" id="PF03171"/>
    </source>
</evidence>
<feature type="domain" description="Non-haem dioxygenase N-terminal" evidence="2">
    <location>
        <begin position="24"/>
        <end position="129"/>
    </location>
</feature>
<evidence type="ECO:0000313" key="3">
    <source>
        <dbReference type="EMBL" id="RPD60561.1"/>
    </source>
</evidence>
<dbReference type="SUPFAM" id="SSF51197">
    <property type="entry name" value="Clavaminate synthase-like"/>
    <property type="match status" value="1"/>
</dbReference>
<dbReference type="InterPro" id="IPR027443">
    <property type="entry name" value="IPNS-like_sf"/>
</dbReference>
<reference evidence="3" key="1">
    <citation type="journal article" date="2018" name="Genome Biol. Evol.">
        <title>Genomics and development of Lentinus tigrinus, a white-rot wood-decaying mushroom with dimorphic fruiting bodies.</title>
        <authorList>
            <person name="Wu B."/>
            <person name="Xu Z."/>
            <person name="Knudson A."/>
            <person name="Carlson A."/>
            <person name="Chen N."/>
            <person name="Kovaka S."/>
            <person name="LaButti K."/>
            <person name="Lipzen A."/>
            <person name="Pennachio C."/>
            <person name="Riley R."/>
            <person name="Schakwitz W."/>
            <person name="Umezawa K."/>
            <person name="Ohm R.A."/>
            <person name="Grigoriev I.V."/>
            <person name="Nagy L.G."/>
            <person name="Gibbons J."/>
            <person name="Hibbett D."/>
        </authorList>
    </citation>
    <scope>NUCLEOTIDE SEQUENCE [LARGE SCALE GENOMIC DNA]</scope>
    <source>
        <strain evidence="3">ALCF2SS1-6</strain>
    </source>
</reference>
<dbReference type="PRINTS" id="PR00682">
    <property type="entry name" value="IPNSYNTHASE"/>
</dbReference>
<dbReference type="Pfam" id="PF03171">
    <property type="entry name" value="2OG-FeII_Oxy"/>
    <property type="match status" value="1"/>
</dbReference>
<dbReference type="AlphaFoldDB" id="A0A5C2SA58"/>
<dbReference type="STRING" id="1328759.A0A5C2SA58"/>
<protein>
    <submittedName>
        <fullName evidence="3">Clavaminate synthase-like protein</fullName>
    </submittedName>
</protein>
<proteinExistence type="predicted"/>
<dbReference type="OrthoDB" id="2731004at2759"/>
<dbReference type="EMBL" id="ML122265">
    <property type="protein sequence ID" value="RPD60561.1"/>
    <property type="molecule type" value="Genomic_DNA"/>
</dbReference>
<feature type="domain" description="Isopenicillin N synthase-like Fe(2+) 2OG dioxygenase" evidence="1">
    <location>
        <begin position="192"/>
        <end position="279"/>
    </location>
</feature>
<dbReference type="InterPro" id="IPR026992">
    <property type="entry name" value="DIOX_N"/>
</dbReference>
<dbReference type="InterPro" id="IPR050231">
    <property type="entry name" value="Iron_ascorbate_oxido_reductase"/>
</dbReference>
<dbReference type="Proteomes" id="UP000313359">
    <property type="component" value="Unassembled WGS sequence"/>
</dbReference>
<name>A0A5C2SA58_9APHY</name>